<dbReference type="eggNOG" id="ENOG502QYVF">
    <property type="taxonomic scope" value="Eukaryota"/>
</dbReference>
<feature type="compositionally biased region" description="Basic and acidic residues" evidence="1">
    <location>
        <begin position="1671"/>
        <end position="1692"/>
    </location>
</feature>
<accession>F0VC66</accession>
<feature type="compositionally biased region" description="Basic and acidic residues" evidence="1">
    <location>
        <begin position="972"/>
        <end position="990"/>
    </location>
</feature>
<feature type="transmembrane region" description="Helical" evidence="2">
    <location>
        <begin position="2430"/>
        <end position="2455"/>
    </location>
</feature>
<feature type="region of interest" description="Disordered" evidence="1">
    <location>
        <begin position="2488"/>
        <end position="2562"/>
    </location>
</feature>
<feature type="region of interest" description="Disordered" evidence="1">
    <location>
        <begin position="273"/>
        <end position="387"/>
    </location>
</feature>
<keyword evidence="2" id="KW-0472">Membrane</keyword>
<feature type="region of interest" description="Disordered" evidence="1">
    <location>
        <begin position="1449"/>
        <end position="1532"/>
    </location>
</feature>
<evidence type="ECO:0000313" key="4">
    <source>
        <dbReference type="EMBL" id="CEL68513.1"/>
    </source>
</evidence>
<feature type="region of interest" description="Disordered" evidence="1">
    <location>
        <begin position="964"/>
        <end position="1021"/>
    </location>
</feature>
<dbReference type="Proteomes" id="UP000007494">
    <property type="component" value="Chromosome IX"/>
</dbReference>
<feature type="compositionally biased region" description="Basic and acidic residues" evidence="1">
    <location>
        <begin position="2126"/>
        <end position="2150"/>
    </location>
</feature>
<dbReference type="OMA" id="LFHFRGQ"/>
<feature type="region of interest" description="Disordered" evidence="1">
    <location>
        <begin position="1654"/>
        <end position="1740"/>
    </location>
</feature>
<feature type="region of interest" description="Disordered" evidence="1">
    <location>
        <begin position="2266"/>
        <end position="2295"/>
    </location>
</feature>
<dbReference type="VEuPathDB" id="ToxoDB:NCLIV_042670"/>
<feature type="compositionally biased region" description="Basic and acidic residues" evidence="1">
    <location>
        <begin position="2273"/>
        <end position="2282"/>
    </location>
</feature>
<feature type="region of interest" description="Disordered" evidence="1">
    <location>
        <begin position="479"/>
        <end position="502"/>
    </location>
</feature>
<feature type="compositionally biased region" description="Basic and acidic residues" evidence="1">
    <location>
        <begin position="273"/>
        <end position="283"/>
    </location>
</feature>
<feature type="compositionally biased region" description="Basic and acidic residues" evidence="1">
    <location>
        <begin position="1778"/>
        <end position="1787"/>
    </location>
</feature>
<feature type="compositionally biased region" description="Basic and acidic residues" evidence="1">
    <location>
        <begin position="2546"/>
        <end position="2562"/>
    </location>
</feature>
<evidence type="ECO:0000256" key="1">
    <source>
        <dbReference type="SAM" id="MobiDB-lite"/>
    </source>
</evidence>
<organism evidence="3 5">
    <name type="scientific">Neospora caninum (strain Liverpool)</name>
    <dbReference type="NCBI Taxonomy" id="572307"/>
    <lineage>
        <taxon>Eukaryota</taxon>
        <taxon>Sar</taxon>
        <taxon>Alveolata</taxon>
        <taxon>Apicomplexa</taxon>
        <taxon>Conoidasida</taxon>
        <taxon>Coccidia</taxon>
        <taxon>Eucoccidiorida</taxon>
        <taxon>Eimeriorina</taxon>
        <taxon>Sarcocystidae</taxon>
        <taxon>Neospora</taxon>
    </lineage>
</organism>
<feature type="compositionally biased region" description="Acidic residues" evidence="1">
    <location>
        <begin position="1449"/>
        <end position="1458"/>
    </location>
</feature>
<feature type="compositionally biased region" description="Gly residues" evidence="1">
    <location>
        <begin position="486"/>
        <end position="495"/>
    </location>
</feature>
<feature type="region of interest" description="Disordered" evidence="1">
    <location>
        <begin position="429"/>
        <end position="453"/>
    </location>
</feature>
<dbReference type="RefSeq" id="XP_003881233.1">
    <property type="nucleotide sequence ID" value="XM_003881184.1"/>
</dbReference>
<reference evidence="5" key="3">
    <citation type="journal article" date="2012" name="PLoS Pathog.">
        <title>Comparative genomics of the apicomplexan parasites Toxoplasma gondii and Neospora caninum: Coccidia differing in host range and transmission strategy.</title>
        <authorList>
            <person name="Reid A.J."/>
            <person name="Vermont S.J."/>
            <person name="Cotton J.A."/>
            <person name="Harris D."/>
            <person name="Hill-Cawthorne G.A."/>
            <person name="Konen-Waisman S."/>
            <person name="Latham S.M."/>
            <person name="Mourier T."/>
            <person name="Norton R."/>
            <person name="Quail M.A."/>
            <person name="Sanders M."/>
            <person name="Shanmugam D."/>
            <person name="Sohal A."/>
            <person name="Wasmuth J.D."/>
            <person name="Brunk B."/>
            <person name="Grigg M.E."/>
            <person name="Howard J.C."/>
            <person name="Parkinson J."/>
            <person name="Roos D.S."/>
            <person name="Trees A.J."/>
            <person name="Berriman M."/>
            <person name="Pain A."/>
            <person name="Wastling J.M."/>
        </authorList>
    </citation>
    <scope>NUCLEOTIDE SEQUENCE [LARGE SCALE GENOMIC DNA]</scope>
    <source>
        <strain evidence="5">Liverpool</strain>
    </source>
</reference>
<feature type="region of interest" description="Disordered" evidence="1">
    <location>
        <begin position="2056"/>
        <end position="2081"/>
    </location>
</feature>
<dbReference type="EMBL" id="FR823385">
    <property type="protein sequence ID" value="CBZ51200.1"/>
    <property type="molecule type" value="Genomic_DNA"/>
</dbReference>
<feature type="compositionally biased region" description="Basic and acidic residues" evidence="1">
    <location>
        <begin position="2669"/>
        <end position="2681"/>
    </location>
</feature>
<feature type="compositionally biased region" description="Basic and acidic residues" evidence="1">
    <location>
        <begin position="336"/>
        <end position="356"/>
    </location>
</feature>
<keyword evidence="2" id="KW-1133">Transmembrane helix</keyword>
<feature type="compositionally biased region" description="Basic and acidic residues" evidence="1">
    <location>
        <begin position="1700"/>
        <end position="1740"/>
    </location>
</feature>
<feature type="region of interest" description="Disordered" evidence="1">
    <location>
        <begin position="850"/>
        <end position="883"/>
    </location>
</feature>
<dbReference type="EMBL" id="LN714484">
    <property type="protein sequence ID" value="CEL68513.1"/>
    <property type="molecule type" value="Genomic_DNA"/>
</dbReference>
<gene>
    <name evidence="4" type="ORF">BN1204_042670</name>
    <name evidence="3" type="ORF">NCLIV_042670</name>
</gene>
<feature type="compositionally biased region" description="Low complexity" evidence="1">
    <location>
        <begin position="991"/>
        <end position="1020"/>
    </location>
</feature>
<feature type="region of interest" description="Disordered" evidence="1">
    <location>
        <begin position="1359"/>
        <end position="1409"/>
    </location>
</feature>
<feature type="region of interest" description="Disordered" evidence="1">
    <location>
        <begin position="2574"/>
        <end position="2681"/>
    </location>
</feature>
<feature type="compositionally biased region" description="Acidic residues" evidence="1">
    <location>
        <begin position="1758"/>
        <end position="1777"/>
    </location>
</feature>
<feature type="transmembrane region" description="Helical" evidence="2">
    <location>
        <begin position="2385"/>
        <end position="2410"/>
    </location>
</feature>
<feature type="region of interest" description="Disordered" evidence="1">
    <location>
        <begin position="1253"/>
        <end position="1289"/>
    </location>
</feature>
<feature type="compositionally biased region" description="Basic and acidic residues" evidence="1">
    <location>
        <begin position="1465"/>
        <end position="1474"/>
    </location>
</feature>
<feature type="region of interest" description="Disordered" evidence="1">
    <location>
        <begin position="1900"/>
        <end position="1922"/>
    </location>
</feature>
<feature type="compositionally biased region" description="Basic and acidic residues" evidence="1">
    <location>
        <begin position="2062"/>
        <end position="2075"/>
    </location>
</feature>
<feature type="region of interest" description="Disordered" evidence="1">
    <location>
        <begin position="2695"/>
        <end position="2782"/>
    </location>
</feature>
<proteinExistence type="predicted"/>
<evidence type="ECO:0008006" key="6">
    <source>
        <dbReference type="Google" id="ProtNLM"/>
    </source>
</evidence>
<feature type="compositionally biased region" description="Basic and acidic residues" evidence="1">
    <location>
        <begin position="440"/>
        <end position="453"/>
    </location>
</feature>
<reference evidence="3" key="2">
    <citation type="submission" date="2011-03" db="EMBL/GenBank/DDBJ databases">
        <title>Comparative genomics and transcriptomics of Neospora caninum and Toxoplasma gondii.</title>
        <authorList>
            <person name="Reid A.J."/>
            <person name="Sohal A."/>
            <person name="Harris D."/>
            <person name="Quail M."/>
            <person name="Sanders M."/>
            <person name="Berriman M."/>
            <person name="Wastling J.M."/>
            <person name="Pain A."/>
        </authorList>
    </citation>
    <scope>NUCLEOTIDE SEQUENCE</scope>
    <source>
        <strain evidence="3">Liverpool</strain>
    </source>
</reference>
<dbReference type="OrthoDB" id="332959at2759"/>
<feature type="compositionally biased region" description="Basic and acidic residues" evidence="1">
    <location>
        <begin position="1481"/>
        <end position="1496"/>
    </location>
</feature>
<feature type="compositionally biased region" description="Low complexity" evidence="1">
    <location>
        <begin position="2650"/>
        <end position="2661"/>
    </location>
</feature>
<feature type="region of interest" description="Disordered" evidence="1">
    <location>
        <begin position="1168"/>
        <end position="1211"/>
    </location>
</feature>
<keyword evidence="5" id="KW-1185">Reference proteome</keyword>
<dbReference type="GeneID" id="13440185"/>
<feature type="compositionally biased region" description="Low complexity" evidence="1">
    <location>
        <begin position="860"/>
        <end position="870"/>
    </location>
</feature>
<keyword evidence="2" id="KW-0812">Transmembrane</keyword>
<feature type="compositionally biased region" description="Low complexity" evidence="1">
    <location>
        <begin position="784"/>
        <end position="804"/>
    </location>
</feature>
<reference evidence="4" key="4">
    <citation type="journal article" date="2015" name="PLoS ONE">
        <title>Comprehensive Evaluation of Toxoplasma gondii VEG and Neospora caninum LIV Genomes with Tachyzoite Stage Transcriptome and Proteome Defines Novel Transcript Features.</title>
        <authorList>
            <person name="Ramaprasad A."/>
            <person name="Mourier T."/>
            <person name="Naeem R."/>
            <person name="Malas T.B."/>
            <person name="Moussa E."/>
            <person name="Panigrahi A."/>
            <person name="Vermont S.J."/>
            <person name="Otto T.D."/>
            <person name="Wastling J."/>
            <person name="Pain A."/>
        </authorList>
    </citation>
    <scope>NUCLEOTIDE SEQUENCE</scope>
    <source>
        <strain evidence="4">Liverpool</strain>
    </source>
</reference>
<feature type="compositionally biased region" description="Basic and acidic residues" evidence="1">
    <location>
        <begin position="109"/>
        <end position="123"/>
    </location>
</feature>
<feature type="compositionally biased region" description="Basic and acidic residues" evidence="1">
    <location>
        <begin position="1359"/>
        <end position="1393"/>
    </location>
</feature>
<name>F0VC66_NEOCL</name>
<evidence type="ECO:0000313" key="3">
    <source>
        <dbReference type="EMBL" id="CBZ51200.1"/>
    </source>
</evidence>
<evidence type="ECO:0000313" key="5">
    <source>
        <dbReference type="Proteomes" id="UP000007494"/>
    </source>
</evidence>
<dbReference type="InParanoid" id="F0VC66"/>
<feature type="compositionally biased region" description="Basic and acidic residues" evidence="1">
    <location>
        <begin position="299"/>
        <end position="311"/>
    </location>
</feature>
<feature type="compositionally biased region" description="Basic and acidic residues" evidence="1">
    <location>
        <begin position="1503"/>
        <end position="1517"/>
    </location>
</feature>
<reference evidence="3" key="1">
    <citation type="submission" date="2011-02" db="EMBL/GenBank/DDBJ databases">
        <authorList>
            <person name="Aslett M."/>
        </authorList>
    </citation>
    <scope>NUCLEOTIDE SEQUENCE</scope>
    <source>
        <strain evidence="3">Liverpool</strain>
    </source>
</reference>
<feature type="compositionally biased region" description="Low complexity" evidence="1">
    <location>
        <begin position="2718"/>
        <end position="2737"/>
    </location>
</feature>
<dbReference type="PANTHER" id="PTHR24216">
    <property type="entry name" value="PAXILLIN-RELATED"/>
    <property type="match status" value="1"/>
</dbReference>
<feature type="region of interest" description="Disordered" evidence="1">
    <location>
        <begin position="85"/>
        <end position="229"/>
    </location>
</feature>
<evidence type="ECO:0000256" key="2">
    <source>
        <dbReference type="SAM" id="Phobius"/>
    </source>
</evidence>
<feature type="compositionally biased region" description="Low complexity" evidence="1">
    <location>
        <begin position="2496"/>
        <end position="2510"/>
    </location>
</feature>
<feature type="region of interest" description="Disordered" evidence="1">
    <location>
        <begin position="1756"/>
        <end position="1795"/>
    </location>
</feature>
<protein>
    <recommendedName>
        <fullName evidence="6">Transmembrane protein</fullName>
    </recommendedName>
</protein>
<feature type="compositionally biased region" description="Polar residues" evidence="1">
    <location>
        <begin position="2738"/>
        <end position="2749"/>
    </location>
</feature>
<feature type="region of interest" description="Disordered" evidence="1">
    <location>
        <begin position="755"/>
        <end position="818"/>
    </location>
</feature>
<feature type="compositionally biased region" description="Basic and acidic residues" evidence="1">
    <location>
        <begin position="1168"/>
        <end position="1204"/>
    </location>
</feature>
<feature type="region of interest" description="Disordered" evidence="1">
    <location>
        <begin position="2123"/>
        <end position="2187"/>
    </location>
</feature>
<feature type="compositionally biased region" description="Basic and acidic residues" evidence="1">
    <location>
        <begin position="2166"/>
        <end position="2175"/>
    </location>
</feature>
<sequence length="2808" mass="301638">MPPPPAAGLGPGAAAGRPARFPLAASAVCLLNLLFCLSLLCVYLILEEDLVFPTPALSPHKIVSQIPAKVLPAVVFVSNPFSPSGHFEPEEGPTRHLSALPSENGVRPVGEERSSQWKTDRQDSATAAPLRERIPSADLSPPQTDSDVSPARSSARPGSQGSGEEATVTDEWRKREGAAHVVSSPLGSANRHHPGGPASPEEPPHPSSEGESEETLSESQGRTKDAAEAPTGQMLKAATGFLHWFFQKADDLPLANAVHRRLKSLREMEAAVARQRTEAETNRKERRGGARNQRGAKRRLAEEEGSQREEGDASTAGSDAAESAREGSLPGDEDSERGFFEGDTSERHAGGLDREGCTQQGEFGGGCTRRSSSSERQQGVGVEAEETGRLSSLLPTSFSDRLSAEVEAARILDFALSHGVIASLLHGESRGAFPGARPQGQEKRGEGSKTDEGGRNLLLKAVARYLLVANPSAFPPPCRWEDDNGFGTGEAGAEGAGDAASRSAGESSPLCFDAAALFTPSLTRRLLMPTEAFSASLSLDHYLQTLMFHHLDEMPMTPPPHLLNQRLAHSVSAFLLPVPQGPADSAASAVYVHSADGLSGQCRAEGGAAHGRVCRLPGGGGRSANNSPVTSSPFSAAKRFDDAKPVRLAGNEVSVQTIADPKSNYLYVLVLYGKDPVYSSAFSSSPERMPVRYRTRLVVYRRSLSDLLQAALLNRPLRRAVYRQLVRLYPYRHLADLVGLSFLPALASAFSAAERRRDSPEIGTRQPLADQNQGGFSPRDPREPSLSPLPRVSPVSSLSNSDPTPESPPPSPSLFELAPTSRASPLTSLPAFPESAGKLTGAFDSRVSMLSPTRDAGNVPAPRRSAGAPSPVSPPRSPSMSLHLPTALASARRTTTREEARRALEGFERIALSAALGAGVRADREADADGEETLFSPAVGPLPPQAASVPFQIAQAAVERLLRFPPGTKRGAHGEDREREARDGGSRHAEPAPAAAPRRTPLSSSFSASDSSLSTSPAVSPRLQTTHLSTGLFPAPSVVNLERHRLELAGAVGDLFAPATGFALSPFLRLPLVLAQISGELALAYVHTLALFFQEGGACAASLWDLLHACFDDPKSFYVSLHAPTFSKHPWISVQPLYELLHAHYGDIPGPRDAGDIAVAAHAAEDGQAARRARSARDEEQREETPRGELGAREAGERFEESQKARRSRRDSPVFTLPVVMHLGFAMALETARALWRQQKLFVSRIVDALTAPSAHPSEDSETSSEASQAPLRFPPRSSVSSSTPSSPLATEHILVVTDATGDRAAAAAAEAGRELVGDAAKARRRTRHAASRSSLPRAWRLAPMGALVRETQREDGHAPWQLFRDRDRARGASEDRSRANQERRRGRDEAHARYTNPRKSGAASLAASTPHTEYASAWDELMSVVVHALQQWAPLRHIGNVLFPSEVDDEQGEEGELEGGSTDVSREAQRDVDAAGSAHAGEKASMDEFEREGGKGEQGQATREERETTETEKGDSEEGDEASFSAGSDSERADDLSHLLPLLAPSGKTRASSRSDRSRLSFAKNAFVSPSALAASLRGFQLVRSYVFEGQKAWLAVDQETVSAAVVYGQPAGLDVHWKVTFFPHLDETAHRVLSRRRRRLFRSFVRRETKDSADGRGFVSTGSEAGQAGRERREPRPASEDQDDGRKEGVGRSAGIGDRQHASTENRRYEQGETSREAKNDKNGSPHPEPRHWRDRDLGVHTPDVATAFGIIVGPEMDDGDEDEGYGDAAEGDGDAADKAREREALPSGVSSLPLDEVRVEHAYLRHDESRPSSAADFPRGRRQAMASLVPPVSPVASRESDRDDAVLYDYEFATFSFPGAAAVETGSLSSAGLAYTRSGDKYLFRHSASLSSLLSHLEPSLPRNNSSSPASSFPASSSFPSSEVSSQPVLHSFVGPRVLQRENLGDVVLLQHVHSGASGGSAQTPAVDPSPWKQFPTVLSMLVHSTDHAVRYRVFHHASGFVSPSSALCPSRLNRRLRPQTPHVAEPTTGELSRHCVGWAVGRKAGTDHFLRVYQPGEGEGRGEDRRRDAKNDGGSASQGVYEFVRRPLWASAPNRRDFAFGYLLKLQIFRTLRRPASPFATQDEKRKQSEEAERLAEEERLGESRNAEGPWRLGTLSGGQRSFREAKEKRGSAPSLDGPSGASDDLAEYSVGEVFRDFWSYAPSFRLLAINEDGSCIAGVTGALGLFVQIEAASTHRQDAPVSSAVGLVGANEETLTETVVGRGSFEGGEGRERENRRGRTPTGTDKSRASTPVVREVDLAAAMAQAGGVEALEGRQVVGLSFFPLHRFLAAVDPNVIRPEFGAPGRILLTLLLDDGRLLLLSVHPDATVAYPPRPFFHHLLFSISWNNLVIFLYLVLLLLFHFRGQQLLLVPPLFNDGAPTPVRFFHLFFAIVRSFLSLLLFPIVSLVLAVARALRFTLATFFSLGFFLRLVLARALLRPPRQTPPPAAPAAPAGPQQAEAPASPTADRGRQAQETGSDVAGAAASERTHAAGSAVSSEEAEMRGEWPGETDEERRQRLRQAREAFFRNQLRSRGDRQPEGESAFLSALDGDASLRRRHGRREDAKGSETEDTAVSSSFTPSGPGVVVRPDARRPLSPTGKVGTSSVCPPLSSSSSRTGLLWGVDERDGQLQGDTERLVRSPAAAFAAEAKAVAAKGEKSLSRHRMSSLPFGASASDSASTSRSLSTRPAPSTESPAEQRNSQLPDAPEHLLAESSLTPAATVSLGPSGPPSRPQNVVERRALLAQAALRRSLGASPGAGEGV</sequence>
<feature type="compositionally biased region" description="Low complexity" evidence="1">
    <location>
        <begin position="1275"/>
        <end position="1288"/>
    </location>
</feature>